<keyword evidence="1" id="KW-0175">Coiled coil</keyword>
<name>A0AAX2LSS5_VIBFL</name>
<reference evidence="3 5" key="3">
    <citation type="submission" date="2018-06" db="EMBL/GenBank/DDBJ databases">
        <authorList>
            <consortium name="Pathogen Informatics"/>
            <person name="Doyle S."/>
        </authorList>
    </citation>
    <scope>NUCLEOTIDE SEQUENCE [LARGE SCALE GENOMIC DNA]</scope>
    <source>
        <strain evidence="3 5">NCTC11327</strain>
    </source>
</reference>
<dbReference type="EMBL" id="UHIP01000001">
    <property type="protein sequence ID" value="SUP24448.1"/>
    <property type="molecule type" value="Genomic_DNA"/>
</dbReference>
<evidence type="ECO:0000313" key="4">
    <source>
        <dbReference type="Proteomes" id="UP000057088"/>
    </source>
</evidence>
<evidence type="ECO:0000313" key="3">
    <source>
        <dbReference type="EMBL" id="SUP24448.1"/>
    </source>
</evidence>
<dbReference type="KEGG" id="vfl:AL536_13585"/>
<accession>A0AAX2LSS5</accession>
<proteinExistence type="predicted"/>
<dbReference type="Proteomes" id="UP000057088">
    <property type="component" value="Chromosome 2"/>
</dbReference>
<reference evidence="2" key="2">
    <citation type="submission" date="2018-01" db="EMBL/GenBank/DDBJ databases">
        <title>FDA dAtabase for Regulatory Grade micrObial Sequences (FDA-ARGOS): Supporting development and validation of Infectious Disease Dx tests.</title>
        <authorList>
            <person name="Hoffmann M."/>
            <person name="Allard M."/>
            <person name="Evans P."/>
            <person name="Brown E."/>
            <person name="Tallon L."/>
            <person name="Sadzewicz L."/>
            <person name="Sengamalay N."/>
            <person name="Ott S."/>
            <person name="Godinez A."/>
            <person name="Nagaraj S."/>
            <person name="Vyas G."/>
            <person name="Aluvathingal J."/>
            <person name="Nadendla S."/>
            <person name="Geyer C."/>
            <person name="Sichtig H."/>
        </authorList>
    </citation>
    <scope>NUCLEOTIDE SEQUENCE</scope>
    <source>
        <strain evidence="2">ATCC 33809</strain>
    </source>
</reference>
<reference evidence="4" key="1">
    <citation type="submission" date="2015-12" db="EMBL/GenBank/DDBJ databases">
        <title>FDA dAtabase for Regulatory Grade micrObial Sequences (FDA-ARGOS): Supporting development and validation of Infectious Disease Dx tests.</title>
        <authorList>
            <person name="Hoffmann M."/>
            <person name="Allard M."/>
            <person name="Evans P."/>
            <person name="Brown E."/>
            <person name="Tallon L.J."/>
            <person name="Sadzewicz L."/>
            <person name="Sengamalay N."/>
            <person name="Ott S."/>
            <person name="Godinez A."/>
            <person name="Nagaraj S."/>
            <person name="Vyas G."/>
            <person name="Aluvathingal J."/>
            <person name="Nadendla S."/>
            <person name="Geyer C."/>
            <person name="Sichtig H."/>
        </authorList>
    </citation>
    <scope>NUCLEOTIDE SEQUENCE [LARGE SCALE GENOMIC DNA]</scope>
    <source>
        <strain evidence="4">ATCC 33809</strain>
    </source>
</reference>
<dbReference type="GeneID" id="29385392"/>
<dbReference type="RefSeq" id="WP_061056524.1">
    <property type="nucleotide sequence ID" value="NZ_CABLBX010000001.1"/>
</dbReference>
<dbReference type="EMBL" id="CP014035">
    <property type="protein sequence ID" value="AMF94497.1"/>
    <property type="molecule type" value="Genomic_DNA"/>
</dbReference>
<dbReference type="Proteomes" id="UP000254626">
    <property type="component" value="Unassembled WGS sequence"/>
</dbReference>
<sequence length="79" mass="9210">MAITIRDTEQHEKMLSDLKDLTNIPTMSKSLIQGGYLALRYHNLYEQERRENERLKAELRSLRGKVDVFVTAFDALKAK</sequence>
<evidence type="ECO:0000256" key="1">
    <source>
        <dbReference type="SAM" id="Coils"/>
    </source>
</evidence>
<organism evidence="3 5">
    <name type="scientific">Vibrio fluvialis</name>
    <dbReference type="NCBI Taxonomy" id="676"/>
    <lineage>
        <taxon>Bacteria</taxon>
        <taxon>Pseudomonadati</taxon>
        <taxon>Pseudomonadota</taxon>
        <taxon>Gammaproteobacteria</taxon>
        <taxon>Vibrionales</taxon>
        <taxon>Vibrionaceae</taxon>
        <taxon>Vibrio</taxon>
    </lineage>
</organism>
<dbReference type="Gene3D" id="6.10.250.1820">
    <property type="match status" value="1"/>
</dbReference>
<evidence type="ECO:0000313" key="2">
    <source>
        <dbReference type="EMBL" id="AMF94497.1"/>
    </source>
</evidence>
<evidence type="ECO:0000313" key="5">
    <source>
        <dbReference type="Proteomes" id="UP000254626"/>
    </source>
</evidence>
<feature type="coiled-coil region" evidence="1">
    <location>
        <begin position="38"/>
        <end position="65"/>
    </location>
</feature>
<dbReference type="AlphaFoldDB" id="A0AAX2LSS5"/>
<keyword evidence="4" id="KW-1185">Reference proteome</keyword>
<protein>
    <submittedName>
        <fullName evidence="3">Uncharacterized protein</fullName>
    </submittedName>
</protein>
<gene>
    <name evidence="2" type="ORF">AL536_13585</name>
    <name evidence="3" type="ORF">NCTC11327_01461</name>
</gene>